<dbReference type="Gene3D" id="1.10.10.10">
    <property type="entry name" value="Winged helix-like DNA-binding domain superfamily/Winged helix DNA-binding domain"/>
    <property type="match status" value="1"/>
</dbReference>
<dbReference type="Pfam" id="PF21205">
    <property type="entry name" value="Rep3_C"/>
    <property type="match status" value="1"/>
</dbReference>
<dbReference type="AlphaFoldDB" id="A0A414PVW6"/>
<dbReference type="EMBL" id="QRHL01000007">
    <property type="protein sequence ID" value="RHF72737.1"/>
    <property type="molecule type" value="Genomic_DNA"/>
</dbReference>
<sequence length="372" mass="44272">MAETNDKISLFNFELLGRDIKIDFTKHLTKKDKELFRHINLQKYNHIPLLKFFQIYSLNDKEEVIKFLNNLINKNIIISSKETNYFTCISIIQSYYINNNIIYLVFSDEITSSFKNGSFFDKLGLRNILFLEEKFSYRLYQFIYNSKEEIIYIPLEKLREILEIGETYQRFYDIEKNLLLPILEDIKKNGGLDLEYQKIKNGEHKSAKILGINIIKKGYPDFKKNNDTSLIIDNLMLKLGNNIKNFSEIYSLLRKNLAEYGEEFIKSKVDYVLKNFNDNIEENLKKLLTEKSIERKPDYTLKKSFKNLFELHSEILHYLHKNNLSQLSTYMFLVKLYTLKDQGTLLLTDKNLTIKVQYNKDSESEINFFINK</sequence>
<dbReference type="Proteomes" id="UP000284676">
    <property type="component" value="Unassembled WGS sequence"/>
</dbReference>
<proteinExistence type="predicted"/>
<protein>
    <submittedName>
        <fullName evidence="1">Replication initiation protein</fullName>
    </submittedName>
</protein>
<reference evidence="1 2" key="1">
    <citation type="submission" date="2018-08" db="EMBL/GenBank/DDBJ databases">
        <title>A genome reference for cultivated species of the human gut microbiota.</title>
        <authorList>
            <person name="Zou Y."/>
            <person name="Xue W."/>
            <person name="Luo G."/>
        </authorList>
    </citation>
    <scope>NUCLEOTIDE SEQUENCE [LARGE SCALE GENOMIC DNA]</scope>
    <source>
        <strain evidence="1 2">AM25-1</strain>
    </source>
</reference>
<evidence type="ECO:0000313" key="2">
    <source>
        <dbReference type="Proteomes" id="UP000284676"/>
    </source>
</evidence>
<comment type="caution">
    <text evidence="1">The sequence shown here is derived from an EMBL/GenBank/DDBJ whole genome shotgun (WGS) entry which is preliminary data.</text>
</comment>
<dbReference type="InterPro" id="IPR036388">
    <property type="entry name" value="WH-like_DNA-bd_sf"/>
</dbReference>
<organism evidence="1 2">
    <name type="scientific">Fusobacterium mortiferum</name>
    <dbReference type="NCBI Taxonomy" id="850"/>
    <lineage>
        <taxon>Bacteria</taxon>
        <taxon>Fusobacteriati</taxon>
        <taxon>Fusobacteriota</taxon>
        <taxon>Fusobacteriia</taxon>
        <taxon>Fusobacteriales</taxon>
        <taxon>Fusobacteriaceae</taxon>
        <taxon>Fusobacterium</taxon>
    </lineage>
</organism>
<accession>A0A414PVW6</accession>
<evidence type="ECO:0000313" key="1">
    <source>
        <dbReference type="EMBL" id="RHF72737.1"/>
    </source>
</evidence>
<dbReference type="InterPro" id="IPR036390">
    <property type="entry name" value="WH_DNA-bd_sf"/>
</dbReference>
<dbReference type="RefSeq" id="WP_005886506.1">
    <property type="nucleotide sequence ID" value="NZ_CABMMQ010000002.1"/>
</dbReference>
<name>A0A414PVW6_FUSMR</name>
<gene>
    <name evidence="1" type="ORF">DW663_06060</name>
</gene>
<dbReference type="SUPFAM" id="SSF46785">
    <property type="entry name" value="Winged helix' DNA-binding domain"/>
    <property type="match status" value="1"/>
</dbReference>
<dbReference type="GeneID" id="62764467"/>